<reference evidence="2" key="1">
    <citation type="submission" date="2022-01" db="EMBL/GenBank/DDBJ databases">
        <title>Nocardioidaceae gen. sp. A5X3R13.</title>
        <authorList>
            <person name="Lopez Marin M.A."/>
            <person name="Uhlik O."/>
        </authorList>
    </citation>
    <scope>NUCLEOTIDE SEQUENCE</scope>
    <source>
        <strain evidence="2">A5X3R13</strain>
    </source>
</reference>
<evidence type="ECO:0000313" key="2">
    <source>
        <dbReference type="EMBL" id="UYM03587.1"/>
    </source>
</evidence>
<dbReference type="GO" id="GO:0003700">
    <property type="term" value="F:DNA-binding transcription factor activity"/>
    <property type="evidence" value="ECO:0007669"/>
    <property type="project" value="InterPro"/>
</dbReference>
<evidence type="ECO:0000313" key="3">
    <source>
        <dbReference type="Proteomes" id="UP001164390"/>
    </source>
</evidence>
<gene>
    <name evidence="2" type="ORF">L0C25_13610</name>
</gene>
<evidence type="ECO:0000259" key="1">
    <source>
        <dbReference type="PROSITE" id="PS50995"/>
    </source>
</evidence>
<dbReference type="SUPFAM" id="SSF46785">
    <property type="entry name" value="Winged helix' DNA-binding domain"/>
    <property type="match status" value="1"/>
</dbReference>
<dbReference type="Proteomes" id="UP001164390">
    <property type="component" value="Chromosome"/>
</dbReference>
<dbReference type="GO" id="GO:0006950">
    <property type="term" value="P:response to stress"/>
    <property type="evidence" value="ECO:0007669"/>
    <property type="project" value="TreeGrafter"/>
</dbReference>
<dbReference type="PANTHER" id="PTHR33164">
    <property type="entry name" value="TRANSCRIPTIONAL REGULATOR, MARR FAMILY"/>
    <property type="match status" value="1"/>
</dbReference>
<feature type="domain" description="HTH marR-type" evidence="1">
    <location>
        <begin position="7"/>
        <end position="143"/>
    </location>
</feature>
<organism evidence="2 3">
    <name type="scientific">Solicola gregarius</name>
    <dbReference type="NCBI Taxonomy" id="2908642"/>
    <lineage>
        <taxon>Bacteria</taxon>
        <taxon>Bacillati</taxon>
        <taxon>Actinomycetota</taxon>
        <taxon>Actinomycetes</taxon>
        <taxon>Propionibacteriales</taxon>
        <taxon>Nocardioidaceae</taxon>
        <taxon>Solicola</taxon>
    </lineage>
</organism>
<dbReference type="InterPro" id="IPR039422">
    <property type="entry name" value="MarR/SlyA-like"/>
</dbReference>
<dbReference type="InterPro" id="IPR036388">
    <property type="entry name" value="WH-like_DNA-bd_sf"/>
</dbReference>
<proteinExistence type="predicted"/>
<dbReference type="InterPro" id="IPR000835">
    <property type="entry name" value="HTH_MarR-typ"/>
</dbReference>
<protein>
    <submittedName>
        <fullName evidence="2">MarR family transcriptional regulator</fullName>
    </submittedName>
</protein>
<keyword evidence="3" id="KW-1185">Reference proteome</keyword>
<dbReference type="PROSITE" id="PS50995">
    <property type="entry name" value="HTH_MARR_2"/>
    <property type="match status" value="1"/>
</dbReference>
<dbReference type="EMBL" id="CP094970">
    <property type="protein sequence ID" value="UYM03587.1"/>
    <property type="molecule type" value="Genomic_DNA"/>
</dbReference>
<sequence length="149" mass="17012">MGTDPDCGLAWLELQQATARVRTDLSRRVEADSGMTATEHDVMWALANDVDRRLTMSDIAERAMVTRSGATRLVERLERNGWVRREVDATNRRATYAMLTDEGVRAVRKSSHAVTRARKDLFDERLSDRDLSDLRRVLGKLLRRLDLAD</sequence>
<dbReference type="KEGG" id="sgrg:L0C25_13610"/>
<dbReference type="Pfam" id="PF12802">
    <property type="entry name" value="MarR_2"/>
    <property type="match status" value="1"/>
</dbReference>
<name>A0AA46TEZ9_9ACTN</name>
<dbReference type="RefSeq" id="WP_271632200.1">
    <property type="nucleotide sequence ID" value="NZ_CP094970.1"/>
</dbReference>
<dbReference type="SMART" id="SM00347">
    <property type="entry name" value="HTH_MARR"/>
    <property type="match status" value="1"/>
</dbReference>
<dbReference type="PRINTS" id="PR00598">
    <property type="entry name" value="HTHMARR"/>
</dbReference>
<accession>A0AA46TEZ9</accession>
<dbReference type="AlphaFoldDB" id="A0AA46TEZ9"/>
<dbReference type="PANTHER" id="PTHR33164:SF99">
    <property type="entry name" value="MARR FAMILY REGULATORY PROTEIN"/>
    <property type="match status" value="1"/>
</dbReference>
<dbReference type="InterPro" id="IPR036390">
    <property type="entry name" value="WH_DNA-bd_sf"/>
</dbReference>
<dbReference type="Gene3D" id="1.10.10.10">
    <property type="entry name" value="Winged helix-like DNA-binding domain superfamily/Winged helix DNA-binding domain"/>
    <property type="match status" value="1"/>
</dbReference>